<proteinExistence type="inferred from homology"/>
<dbReference type="RefSeq" id="WP_207907675.1">
    <property type="nucleotide sequence ID" value="NZ_SMFY01000001.1"/>
</dbReference>
<dbReference type="GO" id="GO:0008300">
    <property type="term" value="P:isoprenoid catabolic process"/>
    <property type="evidence" value="ECO:0007669"/>
    <property type="project" value="TreeGrafter"/>
</dbReference>
<dbReference type="PANTHER" id="PTHR42964:SF1">
    <property type="entry name" value="POLYKETIDE BIOSYNTHESIS ENOYL-COA HYDRATASE PKSH-RELATED"/>
    <property type="match status" value="1"/>
</dbReference>
<dbReference type="InterPro" id="IPR029045">
    <property type="entry name" value="ClpP/crotonase-like_dom_sf"/>
</dbReference>
<organism evidence="2 3">
    <name type="scientific">Ancylobacter aquaticus</name>
    <dbReference type="NCBI Taxonomy" id="100"/>
    <lineage>
        <taxon>Bacteria</taxon>
        <taxon>Pseudomonadati</taxon>
        <taxon>Pseudomonadota</taxon>
        <taxon>Alphaproteobacteria</taxon>
        <taxon>Hyphomicrobiales</taxon>
        <taxon>Xanthobacteraceae</taxon>
        <taxon>Ancylobacter</taxon>
    </lineage>
</organism>
<dbReference type="NCBIfam" id="NF004796">
    <property type="entry name" value="PRK06144.1"/>
    <property type="match status" value="1"/>
</dbReference>
<name>A0A4R1IHB5_ANCAQ</name>
<reference evidence="2 3" key="1">
    <citation type="submission" date="2019-03" db="EMBL/GenBank/DDBJ databases">
        <title>Genomic Encyclopedia of Type Strains, Phase IV (KMG-IV): sequencing the most valuable type-strain genomes for metagenomic binning, comparative biology and taxonomic classification.</title>
        <authorList>
            <person name="Goeker M."/>
        </authorList>
    </citation>
    <scope>NUCLEOTIDE SEQUENCE [LARGE SCALE GENOMIC DNA]</scope>
    <source>
        <strain evidence="2 3">DSM 101</strain>
    </source>
</reference>
<dbReference type="GO" id="GO:0003824">
    <property type="term" value="F:catalytic activity"/>
    <property type="evidence" value="ECO:0007669"/>
    <property type="project" value="UniProtKB-ARBA"/>
</dbReference>
<evidence type="ECO:0000313" key="3">
    <source>
        <dbReference type="Proteomes" id="UP000295030"/>
    </source>
</evidence>
<dbReference type="CDD" id="cd06558">
    <property type="entry name" value="crotonase-like"/>
    <property type="match status" value="1"/>
</dbReference>
<comment type="caution">
    <text evidence="2">The sequence shown here is derived from an EMBL/GenBank/DDBJ whole genome shotgun (WGS) entry which is preliminary data.</text>
</comment>
<accession>A0A4R1IHB5</accession>
<dbReference type="Proteomes" id="UP000295030">
    <property type="component" value="Unassembled WGS sequence"/>
</dbReference>
<evidence type="ECO:0000256" key="1">
    <source>
        <dbReference type="ARBA" id="ARBA00005254"/>
    </source>
</evidence>
<dbReference type="Gene3D" id="3.90.226.10">
    <property type="entry name" value="2-enoyl-CoA Hydratase, Chain A, domain 1"/>
    <property type="match status" value="1"/>
</dbReference>
<sequence>MTSQDMDTPHLARRRDGAVEWLVFNRPRVRNAMSARMEDEIVAALAEIAADDTVRAVVFTGMAGDKPAFMAGADMGALSEAADPVAAVALEREAERLIVAIEQLRVPTVAAMAGACVGQGALLASACDVRIAAPSLRFGFPIARTVGNCLSLTNYARLIAMTSTAMTREMIFSAKLLGAEDLLAVRAIRMVVGDDEIDAKAQEVAEALTQLAPLTLWATRQALLRLRDHGVPANADDDLLAACYGSQDMQEAISAFLGKRTPVWQGR</sequence>
<dbReference type="EMBL" id="SMFY01000001">
    <property type="protein sequence ID" value="TCK30872.1"/>
    <property type="molecule type" value="Genomic_DNA"/>
</dbReference>
<dbReference type="Pfam" id="PF00378">
    <property type="entry name" value="ECH_1"/>
    <property type="match status" value="1"/>
</dbReference>
<dbReference type="InterPro" id="IPR001753">
    <property type="entry name" value="Enoyl-CoA_hydra/iso"/>
</dbReference>
<dbReference type="Gene3D" id="1.10.12.10">
    <property type="entry name" value="Lyase 2-enoyl-coa Hydratase, Chain A, domain 2"/>
    <property type="match status" value="1"/>
</dbReference>
<keyword evidence="3" id="KW-1185">Reference proteome</keyword>
<protein>
    <submittedName>
        <fullName evidence="2">Enoyl-CoA hydratase/carnithine racemase</fullName>
    </submittedName>
</protein>
<dbReference type="InterPro" id="IPR014748">
    <property type="entry name" value="Enoyl-CoA_hydra_C"/>
</dbReference>
<dbReference type="AlphaFoldDB" id="A0A4R1IHB5"/>
<comment type="similarity">
    <text evidence="1">Belongs to the enoyl-CoA hydratase/isomerase family.</text>
</comment>
<evidence type="ECO:0000313" key="2">
    <source>
        <dbReference type="EMBL" id="TCK30872.1"/>
    </source>
</evidence>
<dbReference type="InterPro" id="IPR051683">
    <property type="entry name" value="Enoyl-CoA_Hydratase/Isomerase"/>
</dbReference>
<dbReference type="SUPFAM" id="SSF52096">
    <property type="entry name" value="ClpP/crotonase"/>
    <property type="match status" value="1"/>
</dbReference>
<gene>
    <name evidence="2" type="ORF">EV667_0976</name>
</gene>
<dbReference type="PANTHER" id="PTHR42964">
    <property type="entry name" value="ENOYL-COA HYDRATASE"/>
    <property type="match status" value="1"/>
</dbReference>